<organism evidence="2 3">
    <name type="scientific">Piromyces finnis</name>
    <dbReference type="NCBI Taxonomy" id="1754191"/>
    <lineage>
        <taxon>Eukaryota</taxon>
        <taxon>Fungi</taxon>
        <taxon>Fungi incertae sedis</taxon>
        <taxon>Chytridiomycota</taxon>
        <taxon>Chytridiomycota incertae sedis</taxon>
        <taxon>Neocallimastigomycetes</taxon>
        <taxon>Neocallimastigales</taxon>
        <taxon>Neocallimastigaceae</taxon>
        <taxon>Piromyces</taxon>
    </lineage>
</organism>
<proteinExistence type="predicted"/>
<dbReference type="Proteomes" id="UP000193719">
    <property type="component" value="Unassembled WGS sequence"/>
</dbReference>
<sequence length="148" mass="17096">MNEMLDEMATAGMSIVRSSILKNYKNMDHLYNSSVTPEDVLKKCFGNPDFYFLYKMLDHSLAAMIKSESILFENIKGSVKKIMMLLLLAIFGDIIFYITSFLIAYKDIHTTNKILNELVNIIFIIPQSTINMIPQFKRFIETGSFEEE</sequence>
<accession>A0A1Y1UYP9</accession>
<dbReference type="EMBL" id="MCFH01000051">
    <property type="protein sequence ID" value="ORX43646.1"/>
    <property type="molecule type" value="Genomic_DNA"/>
</dbReference>
<keyword evidence="1" id="KW-1133">Transmembrane helix</keyword>
<keyword evidence="1" id="KW-0472">Membrane</keyword>
<dbReference type="AlphaFoldDB" id="A0A1Y1UYP9"/>
<reference evidence="2 3" key="1">
    <citation type="submission" date="2016-08" db="EMBL/GenBank/DDBJ databases">
        <title>Genomes of anaerobic fungi encode conserved fungal cellulosomes for biomass hydrolysis.</title>
        <authorList>
            <consortium name="DOE Joint Genome Institute"/>
            <person name="Haitjema C.H."/>
            <person name="Gilmore S.P."/>
            <person name="Henske J.K."/>
            <person name="Solomon K.V."/>
            <person name="De Groot R."/>
            <person name="Kuo A."/>
            <person name="Mondo S.J."/>
            <person name="Salamov A.A."/>
            <person name="Labutti K."/>
            <person name="Zhao Z."/>
            <person name="Chiniquy J."/>
            <person name="Barry K."/>
            <person name="Brewer H.M."/>
            <person name="Purvine S.O."/>
            <person name="Wright A.T."/>
            <person name="Boxma B."/>
            <person name="Van Alen T."/>
            <person name="Hackstein J.H."/>
            <person name="Baker S.E."/>
            <person name="Grigoriev I.V."/>
            <person name="O'Malley M.A."/>
        </authorList>
    </citation>
    <scope>NUCLEOTIDE SEQUENCE [LARGE SCALE GENOMIC DNA]</scope>
    <source>
        <strain evidence="3">finn</strain>
    </source>
</reference>
<evidence type="ECO:0000256" key="1">
    <source>
        <dbReference type="SAM" id="Phobius"/>
    </source>
</evidence>
<dbReference type="OrthoDB" id="10457849at2759"/>
<feature type="transmembrane region" description="Helical" evidence="1">
    <location>
        <begin position="82"/>
        <end position="105"/>
    </location>
</feature>
<keyword evidence="1" id="KW-0812">Transmembrane</keyword>
<gene>
    <name evidence="2" type="ORF">BCR36DRAFT_586578</name>
</gene>
<evidence type="ECO:0000313" key="2">
    <source>
        <dbReference type="EMBL" id="ORX43646.1"/>
    </source>
</evidence>
<name>A0A1Y1UYP9_9FUNG</name>
<dbReference type="STRING" id="1754191.A0A1Y1UYP9"/>
<comment type="caution">
    <text evidence="2">The sequence shown here is derived from an EMBL/GenBank/DDBJ whole genome shotgun (WGS) entry which is preliminary data.</text>
</comment>
<evidence type="ECO:0000313" key="3">
    <source>
        <dbReference type="Proteomes" id="UP000193719"/>
    </source>
</evidence>
<reference evidence="2 3" key="2">
    <citation type="submission" date="2016-08" db="EMBL/GenBank/DDBJ databases">
        <title>Pervasive Adenine N6-methylation of Active Genes in Fungi.</title>
        <authorList>
            <consortium name="DOE Joint Genome Institute"/>
            <person name="Mondo S.J."/>
            <person name="Dannebaum R.O."/>
            <person name="Kuo R.C."/>
            <person name="Labutti K."/>
            <person name="Haridas S."/>
            <person name="Kuo A."/>
            <person name="Salamov A."/>
            <person name="Ahrendt S.R."/>
            <person name="Lipzen A."/>
            <person name="Sullivan W."/>
            <person name="Andreopoulos W.B."/>
            <person name="Clum A."/>
            <person name="Lindquist E."/>
            <person name="Daum C."/>
            <person name="Ramamoorthy G.K."/>
            <person name="Gryganskyi A."/>
            <person name="Culley D."/>
            <person name="Magnuson J.K."/>
            <person name="James T.Y."/>
            <person name="O'Malley M.A."/>
            <person name="Stajich J.E."/>
            <person name="Spatafora J.W."/>
            <person name="Visel A."/>
            <person name="Grigoriev I.V."/>
        </authorList>
    </citation>
    <scope>NUCLEOTIDE SEQUENCE [LARGE SCALE GENOMIC DNA]</scope>
    <source>
        <strain evidence="3">finn</strain>
    </source>
</reference>
<protein>
    <submittedName>
        <fullName evidence="2">Uncharacterized protein</fullName>
    </submittedName>
</protein>
<keyword evidence="3" id="KW-1185">Reference proteome</keyword>